<dbReference type="GO" id="GO:0006882">
    <property type="term" value="P:intracellular zinc ion homeostasis"/>
    <property type="evidence" value="ECO:0007669"/>
    <property type="project" value="TreeGrafter"/>
</dbReference>
<feature type="transmembrane region" description="Helical" evidence="7">
    <location>
        <begin position="113"/>
        <end position="133"/>
    </location>
</feature>
<feature type="transmembrane region" description="Helical" evidence="7">
    <location>
        <begin position="181"/>
        <end position="198"/>
    </location>
</feature>
<dbReference type="Pfam" id="PF01545">
    <property type="entry name" value="Cation_efflux"/>
    <property type="match status" value="1"/>
</dbReference>
<keyword evidence="6 7" id="KW-0472">Membrane</keyword>
<evidence type="ECO:0000313" key="10">
    <source>
        <dbReference type="EMBL" id="RIH83505.1"/>
    </source>
</evidence>
<keyword evidence="4 7" id="KW-0812">Transmembrane</keyword>
<dbReference type="GO" id="GO:0005886">
    <property type="term" value="C:plasma membrane"/>
    <property type="evidence" value="ECO:0007669"/>
    <property type="project" value="TreeGrafter"/>
</dbReference>
<keyword evidence="11" id="KW-1185">Reference proteome</keyword>
<feature type="transmembrane region" description="Helical" evidence="7">
    <location>
        <begin position="153"/>
        <end position="175"/>
    </location>
</feature>
<feature type="domain" description="Cation efflux protein cytoplasmic" evidence="9">
    <location>
        <begin position="230"/>
        <end position="293"/>
    </location>
</feature>
<evidence type="ECO:0000256" key="1">
    <source>
        <dbReference type="ARBA" id="ARBA00004141"/>
    </source>
</evidence>
<gene>
    <name evidence="10" type="primary">fieF</name>
    <name evidence="10" type="ORF">Mlute_02180</name>
</gene>
<evidence type="ECO:0000256" key="6">
    <source>
        <dbReference type="ARBA" id="ARBA00023136"/>
    </source>
</evidence>
<keyword evidence="3" id="KW-0813">Transport</keyword>
<dbReference type="GO" id="GO:0015086">
    <property type="term" value="F:cadmium ion transmembrane transporter activity"/>
    <property type="evidence" value="ECO:0007669"/>
    <property type="project" value="TreeGrafter"/>
</dbReference>
<proteinExistence type="inferred from homology"/>
<evidence type="ECO:0000259" key="9">
    <source>
        <dbReference type="Pfam" id="PF16916"/>
    </source>
</evidence>
<evidence type="ECO:0000256" key="4">
    <source>
        <dbReference type="ARBA" id="ARBA00022692"/>
    </source>
</evidence>
<dbReference type="InterPro" id="IPR027469">
    <property type="entry name" value="Cation_efflux_TMD_sf"/>
</dbReference>
<dbReference type="Pfam" id="PF16916">
    <property type="entry name" value="ZT_dimer"/>
    <property type="match status" value="1"/>
</dbReference>
<comment type="caution">
    <text evidence="10">The sequence shown here is derived from an EMBL/GenBank/DDBJ whole genome shotgun (WGS) entry which is preliminary data.</text>
</comment>
<evidence type="ECO:0000256" key="5">
    <source>
        <dbReference type="ARBA" id="ARBA00022989"/>
    </source>
</evidence>
<feature type="transmembrane region" description="Helical" evidence="7">
    <location>
        <begin position="79"/>
        <end position="101"/>
    </location>
</feature>
<name>A0A399EH77_9DEIN</name>
<evidence type="ECO:0000256" key="3">
    <source>
        <dbReference type="ARBA" id="ARBA00022448"/>
    </source>
</evidence>
<dbReference type="AlphaFoldDB" id="A0A399EH77"/>
<dbReference type="SUPFAM" id="SSF160240">
    <property type="entry name" value="Cation efflux protein cytoplasmic domain-like"/>
    <property type="match status" value="1"/>
</dbReference>
<dbReference type="Gene3D" id="1.20.1510.10">
    <property type="entry name" value="Cation efflux protein transmembrane domain"/>
    <property type="match status" value="1"/>
</dbReference>
<feature type="transmembrane region" description="Helical" evidence="7">
    <location>
        <begin position="38"/>
        <end position="59"/>
    </location>
</feature>
<evidence type="ECO:0000256" key="2">
    <source>
        <dbReference type="ARBA" id="ARBA00008114"/>
    </source>
</evidence>
<comment type="similarity">
    <text evidence="2">Belongs to the cation diffusion facilitator (CDF) transporter (TC 2.A.4) family.</text>
</comment>
<dbReference type="InterPro" id="IPR050291">
    <property type="entry name" value="CDF_Transporter"/>
</dbReference>
<evidence type="ECO:0000259" key="8">
    <source>
        <dbReference type="Pfam" id="PF01545"/>
    </source>
</evidence>
<feature type="transmembrane region" description="Helical" evidence="7">
    <location>
        <begin position="12"/>
        <end position="32"/>
    </location>
</feature>
<evidence type="ECO:0000313" key="11">
    <source>
        <dbReference type="Proteomes" id="UP000265800"/>
    </source>
</evidence>
<feature type="domain" description="Cation efflux protein transmembrane" evidence="8">
    <location>
        <begin position="14"/>
        <end position="206"/>
    </location>
</feature>
<evidence type="ECO:0000256" key="7">
    <source>
        <dbReference type="SAM" id="Phobius"/>
    </source>
</evidence>
<dbReference type="GO" id="GO:0015093">
    <property type="term" value="F:ferrous iron transmembrane transporter activity"/>
    <property type="evidence" value="ECO:0007669"/>
    <property type="project" value="TreeGrafter"/>
</dbReference>
<dbReference type="InterPro" id="IPR002524">
    <property type="entry name" value="Cation_efflux"/>
</dbReference>
<reference evidence="10 11" key="1">
    <citation type="submission" date="2018-08" db="EMBL/GenBank/DDBJ databases">
        <title>Meiothermus luteus KCTC 52599 genome sequencing project.</title>
        <authorList>
            <person name="Da Costa M.S."/>
            <person name="Albuquerque L."/>
            <person name="Raposo P."/>
            <person name="Froufe H.J.C."/>
            <person name="Barroso C.S."/>
            <person name="Egas C."/>
        </authorList>
    </citation>
    <scope>NUCLEOTIDE SEQUENCE [LARGE SCALE GENOMIC DNA]</scope>
    <source>
        <strain evidence="10 11">KCTC 52599</strain>
    </source>
</reference>
<dbReference type="InterPro" id="IPR036837">
    <property type="entry name" value="Cation_efflux_CTD_sf"/>
</dbReference>
<protein>
    <submittedName>
        <fullName evidence="10">Ferrous-iron efflux pump FieF</fullName>
    </submittedName>
</protein>
<dbReference type="Proteomes" id="UP000265800">
    <property type="component" value="Unassembled WGS sequence"/>
</dbReference>
<dbReference type="InterPro" id="IPR027470">
    <property type="entry name" value="Cation_efflux_CTD"/>
</dbReference>
<dbReference type="Gene3D" id="3.30.70.1350">
    <property type="entry name" value="Cation efflux protein, cytoplasmic domain"/>
    <property type="match status" value="1"/>
</dbReference>
<dbReference type="SUPFAM" id="SSF161111">
    <property type="entry name" value="Cation efflux protein transmembrane domain-like"/>
    <property type="match status" value="1"/>
</dbReference>
<dbReference type="NCBIfam" id="TIGR01297">
    <property type="entry name" value="CDF"/>
    <property type="match status" value="1"/>
</dbReference>
<organism evidence="10 11">
    <name type="scientific">Meiothermus luteus</name>
    <dbReference type="NCBI Taxonomy" id="2026184"/>
    <lineage>
        <taxon>Bacteria</taxon>
        <taxon>Thermotogati</taxon>
        <taxon>Deinococcota</taxon>
        <taxon>Deinococci</taxon>
        <taxon>Thermales</taxon>
        <taxon>Thermaceae</taxon>
        <taxon>Meiothermus</taxon>
    </lineage>
</organism>
<dbReference type="PANTHER" id="PTHR43840">
    <property type="entry name" value="MITOCHONDRIAL METAL TRANSPORTER 1-RELATED"/>
    <property type="match status" value="1"/>
</dbReference>
<dbReference type="PANTHER" id="PTHR43840:SF15">
    <property type="entry name" value="MITOCHONDRIAL METAL TRANSPORTER 1-RELATED"/>
    <property type="match status" value="1"/>
</dbReference>
<keyword evidence="5 7" id="KW-1133">Transmembrane helix</keyword>
<dbReference type="EMBL" id="QWKZ01000079">
    <property type="protein sequence ID" value="RIH83505.1"/>
    <property type="molecule type" value="Genomic_DNA"/>
</dbReference>
<dbReference type="InterPro" id="IPR058533">
    <property type="entry name" value="Cation_efflux_TM"/>
</dbReference>
<sequence length="305" mass="32676">MLSAGMTPTQALSLSLLVAGVVFGLKWVAYLLTGSVALYSDALESVVNIVAAGVALFAVRVSKRPADRNHPYGHTKAEYLSAVLEGVLIVLAALAIVREAWPRLLAPEAVADLGLGLLVSLLASSLNALLGWFLVSRGRRARSPAVVADGKHVLADVLTSVGVLLGMGLAGLTGWWMLDPLLAIFVAVNILWMGWRLVRDSVGGLMDEGLPEVELSEVREALRYALEGLAAEGRVLEVHDLRTRRAGPRTFVEFHLVVPGETTVEQAHQICDQLEGALQAQLEGVQTTIHVEPDHKAKHATFRVG</sequence>
<comment type="subcellular location">
    <subcellularLocation>
        <location evidence="1">Membrane</location>
        <topology evidence="1">Multi-pass membrane protein</topology>
    </subcellularLocation>
</comment>
<accession>A0A399EH77</accession>
<dbReference type="GO" id="GO:0015341">
    <property type="term" value="F:zinc efflux antiporter activity"/>
    <property type="evidence" value="ECO:0007669"/>
    <property type="project" value="TreeGrafter"/>
</dbReference>